<keyword evidence="10 16" id="KW-0249">Electron transport</keyword>
<evidence type="ECO:0000256" key="13">
    <source>
        <dbReference type="ARBA" id="ARBA00023033"/>
    </source>
</evidence>
<evidence type="ECO:0000256" key="9">
    <source>
        <dbReference type="ARBA" id="ARBA00022857"/>
    </source>
</evidence>
<evidence type="ECO:0000256" key="2">
    <source>
        <dbReference type="ARBA" id="ARBA00010018"/>
    </source>
</evidence>
<dbReference type="Gene3D" id="2.40.30.10">
    <property type="entry name" value="Translation factors"/>
    <property type="match status" value="1"/>
</dbReference>
<dbReference type="InterPro" id="IPR003097">
    <property type="entry name" value="CysJ-like_FAD-binding"/>
</dbReference>
<dbReference type="InterPro" id="IPR017972">
    <property type="entry name" value="Cyt_P450_CS"/>
</dbReference>
<feature type="binding site" description="axial binding residue" evidence="17">
    <location>
        <position position="408"/>
    </location>
    <ligand>
        <name>heme</name>
        <dbReference type="ChEBI" id="CHEBI:30413"/>
    </ligand>
    <ligandPart>
        <name>Fe</name>
        <dbReference type="ChEBI" id="CHEBI:18248"/>
    </ligandPart>
</feature>
<dbReference type="PANTHER" id="PTHR19384">
    <property type="entry name" value="NITRIC OXIDE SYNTHASE-RELATED"/>
    <property type="match status" value="1"/>
</dbReference>
<dbReference type="Gene3D" id="1.20.990.10">
    <property type="entry name" value="NADPH-cytochrome p450 Reductase, Chain A, domain 3"/>
    <property type="match status" value="1"/>
</dbReference>
<dbReference type="InterPro" id="IPR001709">
    <property type="entry name" value="Flavoprot_Pyr_Nucl_cyt_Rdtase"/>
</dbReference>
<accession>A0A9P4Y2J1</accession>
<comment type="catalytic activity">
    <reaction evidence="15 16">
        <text>2 oxidized [cytochrome P450] + NADPH = 2 reduced [cytochrome P450] + NADP(+) + H(+)</text>
        <dbReference type="Rhea" id="RHEA:24040"/>
        <dbReference type="Rhea" id="RHEA-COMP:14627"/>
        <dbReference type="Rhea" id="RHEA-COMP:14628"/>
        <dbReference type="ChEBI" id="CHEBI:15378"/>
        <dbReference type="ChEBI" id="CHEBI:55376"/>
        <dbReference type="ChEBI" id="CHEBI:57783"/>
        <dbReference type="ChEBI" id="CHEBI:58349"/>
        <dbReference type="ChEBI" id="CHEBI:60344"/>
        <dbReference type="EC" id="1.6.2.4"/>
    </reaction>
</comment>
<dbReference type="PRINTS" id="PR00369">
    <property type="entry name" value="FLAVODOXIN"/>
</dbReference>
<dbReference type="GO" id="GO:0005829">
    <property type="term" value="C:cytosol"/>
    <property type="evidence" value="ECO:0007669"/>
    <property type="project" value="TreeGrafter"/>
</dbReference>
<dbReference type="Gene3D" id="1.10.630.10">
    <property type="entry name" value="Cytochrome P450"/>
    <property type="match status" value="1"/>
</dbReference>
<dbReference type="SUPFAM" id="SSF63380">
    <property type="entry name" value="Riboflavin synthase domain-like"/>
    <property type="match status" value="1"/>
</dbReference>
<dbReference type="EC" id="1.6.2.4" evidence="16"/>
<dbReference type="PROSITE" id="PS50902">
    <property type="entry name" value="FLAVODOXIN_LIKE"/>
    <property type="match status" value="1"/>
</dbReference>
<dbReference type="GeneID" id="63839250"/>
<reference evidence="20" key="1">
    <citation type="journal article" date="2020" name="Phytopathology">
        <title>Genome sequence of the chestnut blight fungus Cryphonectria parasitica EP155: A fundamental resource for an archetypical invasive plant pathogen.</title>
        <authorList>
            <person name="Crouch J.A."/>
            <person name="Dawe A."/>
            <person name="Aerts A."/>
            <person name="Barry K."/>
            <person name="Churchill A.C.L."/>
            <person name="Grimwood J."/>
            <person name="Hillman B."/>
            <person name="Milgroom M.G."/>
            <person name="Pangilinan J."/>
            <person name="Smith M."/>
            <person name="Salamov A."/>
            <person name="Schmutz J."/>
            <person name="Yadav J."/>
            <person name="Grigoriev I.V."/>
            <person name="Nuss D."/>
        </authorList>
    </citation>
    <scope>NUCLEOTIDE SEQUENCE</scope>
    <source>
        <strain evidence="20">EP155</strain>
    </source>
</reference>
<dbReference type="PROSITE" id="PS00086">
    <property type="entry name" value="CYTOCHROME_P450"/>
    <property type="match status" value="1"/>
</dbReference>
<evidence type="ECO:0000256" key="12">
    <source>
        <dbReference type="ARBA" id="ARBA00023004"/>
    </source>
</evidence>
<comment type="similarity">
    <text evidence="2 16">In the N-terminal section; belongs to the cytochrome P450 family.</text>
</comment>
<dbReference type="SUPFAM" id="SSF52343">
    <property type="entry name" value="Ferredoxin reductase-like, C-terminal NADP-linked domain"/>
    <property type="match status" value="1"/>
</dbReference>
<dbReference type="InterPro" id="IPR029039">
    <property type="entry name" value="Flavoprotein-like_sf"/>
</dbReference>
<sequence length="1069" mass="118948">MTNTIPIPEPPGWPILGNLLDLDFQLPLRSLCELAEKHGELYRMRLPGQTILIASSHDLVNELCDEKRFPKTIQGLREMRHGVHDGLLTAQTEEPNWGIAHRVLMPAFGPSSLPVWFDGMFDIASQLALKWARHGKDNPITVTEDFTRLTLDTIALCSMDFRFNSFYKENLHPFIKAMCDFLVETGNRASRMPLPSMFYKRKDRKFFSDIEVLRKTADEVLQARRSEGGLDTRKDLLSVMLNGVDSKTGQRVSDQSILDNLITFLIAGHETTSGLLSFTFYHLITNPKAYQKAQEEVDSVCGQGPIKFEHLSKLSYISAVLREALRLNPTIPVFNVAAKKDEIVGGRYHIPAKELILLLLTRSHLDPKVYGEDAMEFNPDRMFDENFDHLNKEFPNCWKPFGNGARACIGRPFAWQEATLVVAMLLQNFNFTLDDPNYSLSLKQTLTVKPDGLQIRAALRNGLTATQLERNLAGTAAPLDSKSAALKDGLPRTTNITEKATHMSIYYGSNSGTCQSIAETLAANAFSRGFHARVVDIADSATGKLPPNEPVVIITASYEGQPPDNAARFVGWLETTEDGDLTNVSYAVFGCGHRDWASTFHRVPKLVDAAMEKLGACRIAPLGLSDVAGGTMFTDFETWEDDVFWPAMIAKYGAAVPEEPTLAVEVSSPRKSILHYQDVREASVVATSVLTADNASVKKRNMVIQLPLDTAYRAGDYLAVLPVNPRENVYRVLRHFRLPWDAHLKISANTLTPLPGDVAVPAAEVFGSYVELSQPATKRNILTLADFARDECTKANIQALATDDCYTSKVVAKRISVLDLLETNTNVHLSLSSFLRMLPPMRVRQYSISSSPLSKGDHAVLTYSVLDEPTGHVGVATSYLSSLQEGDMMHVTVRPSHAAFHLPKENDRSMPIIMVAAGTGIAPFRGFIEERAALQKAGKEKTLAPAVLFFGCRDATKDDLYRAEFDAWEASGAVSSVHRAYSRRAEESDGCRHVQDRLWKERQQVMCLWEKGAKLYICGGRAVGEGVKNMFINIYVDAAKKEGQDISWDSAKEWFEGLKNDRWAMDVFN</sequence>
<keyword evidence="5 16" id="KW-0285">Flavoprotein</keyword>
<dbReference type="Gene3D" id="3.40.50.80">
    <property type="entry name" value="Nucleotide-binding domain of ferredoxin-NADP reductase (FNR) module"/>
    <property type="match status" value="1"/>
</dbReference>
<dbReference type="PANTHER" id="PTHR19384:SF127">
    <property type="entry name" value="BIFUNCTIONAL CYTOCHROME P450_NADPH--P450 REDUCTASE"/>
    <property type="match status" value="1"/>
</dbReference>
<keyword evidence="11 16" id="KW-0560">Oxidoreductase</keyword>
<evidence type="ECO:0000256" key="15">
    <source>
        <dbReference type="ARBA" id="ARBA00049342"/>
    </source>
</evidence>
<evidence type="ECO:0000256" key="3">
    <source>
        <dbReference type="ARBA" id="ARBA00022448"/>
    </source>
</evidence>
<dbReference type="InterPro" id="IPR039261">
    <property type="entry name" value="FNR_nucleotide-bd"/>
</dbReference>
<dbReference type="GO" id="GO:0010181">
    <property type="term" value="F:FMN binding"/>
    <property type="evidence" value="ECO:0007669"/>
    <property type="project" value="UniProtKB-UniRule"/>
</dbReference>
<dbReference type="InterPro" id="IPR008254">
    <property type="entry name" value="Flavodoxin/NO_synth"/>
</dbReference>
<keyword evidence="13 16" id="KW-0503">Monooxygenase</keyword>
<dbReference type="CDD" id="cd11068">
    <property type="entry name" value="CYP120A1"/>
    <property type="match status" value="1"/>
</dbReference>
<evidence type="ECO:0000256" key="8">
    <source>
        <dbReference type="ARBA" id="ARBA00022827"/>
    </source>
</evidence>
<dbReference type="EC" id="1.14.14.1" evidence="16"/>
<dbReference type="GO" id="GO:0050660">
    <property type="term" value="F:flavin adenine dinucleotide binding"/>
    <property type="evidence" value="ECO:0007669"/>
    <property type="project" value="TreeGrafter"/>
</dbReference>
<evidence type="ECO:0000259" key="19">
    <source>
        <dbReference type="PROSITE" id="PS51384"/>
    </source>
</evidence>
<evidence type="ECO:0000256" key="5">
    <source>
        <dbReference type="ARBA" id="ARBA00022630"/>
    </source>
</evidence>
<comment type="catalytic activity">
    <reaction evidence="14 16">
        <text>an organic molecule + reduced [NADPH--hemoprotein reductase] + O2 = an alcohol + oxidized [NADPH--hemoprotein reductase] + H2O + H(+)</text>
        <dbReference type="Rhea" id="RHEA:17149"/>
        <dbReference type="Rhea" id="RHEA-COMP:11964"/>
        <dbReference type="Rhea" id="RHEA-COMP:11965"/>
        <dbReference type="ChEBI" id="CHEBI:15377"/>
        <dbReference type="ChEBI" id="CHEBI:15378"/>
        <dbReference type="ChEBI" id="CHEBI:15379"/>
        <dbReference type="ChEBI" id="CHEBI:30879"/>
        <dbReference type="ChEBI" id="CHEBI:57618"/>
        <dbReference type="ChEBI" id="CHEBI:58210"/>
        <dbReference type="ChEBI" id="CHEBI:142491"/>
        <dbReference type="EC" id="1.14.14.1"/>
    </reaction>
</comment>
<comment type="caution">
    <text evidence="20">The sequence shown here is derived from an EMBL/GenBank/DDBJ whole genome shotgun (WGS) entry which is preliminary data.</text>
</comment>
<keyword evidence="9 16" id="KW-0521">NADP</keyword>
<evidence type="ECO:0000256" key="11">
    <source>
        <dbReference type="ARBA" id="ARBA00023002"/>
    </source>
</evidence>
<dbReference type="FunFam" id="1.10.630.10:FF:000040">
    <property type="entry name" value="Bifunctional cytochrome P450/NADPH--P450 reductase"/>
    <property type="match status" value="1"/>
</dbReference>
<dbReference type="GO" id="GO:0003958">
    <property type="term" value="F:NADPH-hemoprotein reductase activity"/>
    <property type="evidence" value="ECO:0007669"/>
    <property type="project" value="UniProtKB-UniRule"/>
</dbReference>
<keyword evidence="21" id="KW-1185">Reference proteome</keyword>
<dbReference type="GO" id="GO:0020037">
    <property type="term" value="F:heme binding"/>
    <property type="evidence" value="ECO:0007669"/>
    <property type="project" value="UniProtKB-UniRule"/>
</dbReference>
<feature type="domain" description="Flavodoxin-like" evidence="18">
    <location>
        <begin position="503"/>
        <end position="644"/>
    </location>
</feature>
<feature type="domain" description="FAD-binding FR-type" evidence="19">
    <location>
        <begin position="677"/>
        <end position="903"/>
    </location>
</feature>
<dbReference type="InterPro" id="IPR017938">
    <property type="entry name" value="Riboflavin_synthase-like_b-brl"/>
</dbReference>
<keyword evidence="12 16" id="KW-0408">Iron</keyword>
<dbReference type="InterPro" id="IPR001128">
    <property type="entry name" value="Cyt_P450"/>
</dbReference>
<dbReference type="OrthoDB" id="1470350at2759"/>
<comment type="cofactor">
    <cofactor evidence="1 16 17">
        <name>heme</name>
        <dbReference type="ChEBI" id="CHEBI:30413"/>
    </cofactor>
</comment>
<dbReference type="GO" id="GO:0070330">
    <property type="term" value="F:aromatase activity"/>
    <property type="evidence" value="ECO:0007669"/>
    <property type="project" value="UniProtKB-UniRule"/>
</dbReference>
<evidence type="ECO:0000259" key="18">
    <source>
        <dbReference type="PROSITE" id="PS50902"/>
    </source>
</evidence>
<keyword evidence="8 16" id="KW-0274">FAD</keyword>
<dbReference type="Gene3D" id="3.40.50.360">
    <property type="match status" value="1"/>
</dbReference>
<keyword evidence="4 16" id="KW-0349">Heme</keyword>
<organism evidence="20 21">
    <name type="scientific">Cryphonectria parasitica (strain ATCC 38755 / EP155)</name>
    <dbReference type="NCBI Taxonomy" id="660469"/>
    <lineage>
        <taxon>Eukaryota</taxon>
        <taxon>Fungi</taxon>
        <taxon>Dikarya</taxon>
        <taxon>Ascomycota</taxon>
        <taxon>Pezizomycotina</taxon>
        <taxon>Sordariomycetes</taxon>
        <taxon>Sordariomycetidae</taxon>
        <taxon>Diaporthales</taxon>
        <taxon>Cryphonectriaceae</taxon>
        <taxon>Cryphonectria-Endothia species complex</taxon>
        <taxon>Cryphonectria</taxon>
    </lineage>
</organism>
<evidence type="ECO:0000256" key="10">
    <source>
        <dbReference type="ARBA" id="ARBA00022982"/>
    </source>
</evidence>
<dbReference type="Pfam" id="PF00067">
    <property type="entry name" value="p450"/>
    <property type="match status" value="1"/>
</dbReference>
<dbReference type="RefSeq" id="XP_040776269.1">
    <property type="nucleotide sequence ID" value="XM_040922121.1"/>
</dbReference>
<dbReference type="CDD" id="cd06206">
    <property type="entry name" value="bifunctional_CYPOR"/>
    <property type="match status" value="1"/>
</dbReference>
<dbReference type="Pfam" id="PF00667">
    <property type="entry name" value="FAD_binding_1"/>
    <property type="match status" value="1"/>
</dbReference>
<dbReference type="InterPro" id="IPR023173">
    <property type="entry name" value="NADPH_Cyt_P450_Rdtase_alpha"/>
</dbReference>
<dbReference type="InterPro" id="IPR023206">
    <property type="entry name" value="Bifunctional_P450_P450_red"/>
</dbReference>
<evidence type="ECO:0000256" key="7">
    <source>
        <dbReference type="ARBA" id="ARBA00022723"/>
    </source>
</evidence>
<dbReference type="PROSITE" id="PS51384">
    <property type="entry name" value="FAD_FR"/>
    <property type="match status" value="1"/>
</dbReference>
<evidence type="ECO:0000313" key="21">
    <source>
        <dbReference type="Proteomes" id="UP000803844"/>
    </source>
</evidence>
<keyword evidence="6 16" id="KW-0288">FMN</keyword>
<dbReference type="Pfam" id="PF00175">
    <property type="entry name" value="NAD_binding_1"/>
    <property type="match status" value="1"/>
</dbReference>
<evidence type="ECO:0000256" key="16">
    <source>
        <dbReference type="PIRNR" id="PIRNR000209"/>
    </source>
</evidence>
<evidence type="ECO:0000256" key="6">
    <source>
        <dbReference type="ARBA" id="ARBA00022643"/>
    </source>
</evidence>
<proteinExistence type="inferred from homology"/>
<dbReference type="PRINTS" id="PR00371">
    <property type="entry name" value="FPNCR"/>
</dbReference>
<name>A0A9P4Y2J1_CRYP1</name>
<dbReference type="GO" id="GO:0005506">
    <property type="term" value="F:iron ion binding"/>
    <property type="evidence" value="ECO:0007669"/>
    <property type="project" value="UniProtKB-UniRule"/>
</dbReference>
<dbReference type="InterPro" id="IPR036396">
    <property type="entry name" value="Cyt_P450_sf"/>
</dbReference>
<dbReference type="SUPFAM" id="SSF48264">
    <property type="entry name" value="Cytochrome P450"/>
    <property type="match status" value="1"/>
</dbReference>
<dbReference type="InterPro" id="IPR001094">
    <property type="entry name" value="Flavdoxin-like"/>
</dbReference>
<dbReference type="AlphaFoldDB" id="A0A9P4Y2J1"/>
<dbReference type="SUPFAM" id="SSF52218">
    <property type="entry name" value="Flavoproteins"/>
    <property type="match status" value="1"/>
</dbReference>
<dbReference type="PIRSF" id="PIRSF000209">
    <property type="entry name" value="Bifunctional_P450_P450R"/>
    <property type="match status" value="1"/>
</dbReference>
<dbReference type="FunFam" id="2.40.30.10:FF:000198">
    <property type="entry name" value="Bifunctional cytochrome P450/NADPH--P450 reductase"/>
    <property type="match status" value="1"/>
</dbReference>
<evidence type="ECO:0000256" key="17">
    <source>
        <dbReference type="PIRSR" id="PIRSR000209-1"/>
    </source>
</evidence>
<dbReference type="InterPro" id="IPR017927">
    <property type="entry name" value="FAD-bd_FR_type"/>
</dbReference>
<keyword evidence="7 16" id="KW-0479">Metal-binding</keyword>
<dbReference type="InterPro" id="IPR001433">
    <property type="entry name" value="OxRdtase_FAD/NAD-bd"/>
</dbReference>
<keyword evidence="3 16" id="KW-0813">Transport</keyword>
<comment type="cofactor">
    <cofactor evidence="16">
        <name>FAD</name>
        <dbReference type="ChEBI" id="CHEBI:57692"/>
    </cofactor>
    <cofactor evidence="16">
        <name>FMN</name>
        <dbReference type="ChEBI" id="CHEBI:58210"/>
    </cofactor>
</comment>
<dbReference type="Pfam" id="PF00258">
    <property type="entry name" value="Flavodoxin_1"/>
    <property type="match status" value="1"/>
</dbReference>
<gene>
    <name evidence="20" type="ORF">M406DRAFT_345802</name>
</gene>
<protein>
    <recommendedName>
        <fullName evidence="16">Bifunctional cytochrome P450/NADPH--P450 reductase</fullName>
    </recommendedName>
    <domain>
        <recommendedName>
            <fullName evidence="16">Cytochrome P450</fullName>
            <ecNumber evidence="16">1.14.14.1</ecNumber>
        </recommendedName>
    </domain>
    <domain>
        <recommendedName>
            <fullName evidence="16">NADPH--cytochrome P450 reductase</fullName>
            <ecNumber evidence="16">1.6.2.4</ecNumber>
        </recommendedName>
    </domain>
</protein>
<evidence type="ECO:0000256" key="1">
    <source>
        <dbReference type="ARBA" id="ARBA00001971"/>
    </source>
</evidence>
<evidence type="ECO:0000256" key="4">
    <source>
        <dbReference type="ARBA" id="ARBA00022617"/>
    </source>
</evidence>
<dbReference type="EMBL" id="MU032347">
    <property type="protein sequence ID" value="KAF3765308.1"/>
    <property type="molecule type" value="Genomic_DNA"/>
</dbReference>
<evidence type="ECO:0000256" key="14">
    <source>
        <dbReference type="ARBA" id="ARBA00047827"/>
    </source>
</evidence>
<evidence type="ECO:0000313" key="20">
    <source>
        <dbReference type="EMBL" id="KAF3765308.1"/>
    </source>
</evidence>
<dbReference type="Proteomes" id="UP000803844">
    <property type="component" value="Unassembled WGS sequence"/>
</dbReference>